<evidence type="ECO:0000256" key="5">
    <source>
        <dbReference type="ARBA" id="ARBA00023242"/>
    </source>
</evidence>
<keyword evidence="4" id="KW-0653">Protein transport</keyword>
<dbReference type="Gene3D" id="1.25.10.10">
    <property type="entry name" value="Leucine-rich Repeat Variant"/>
    <property type="match status" value="1"/>
</dbReference>
<dbReference type="Proteomes" id="UP001338125">
    <property type="component" value="Unassembled WGS sequence"/>
</dbReference>
<keyword evidence="5" id="KW-0539">Nucleus</keyword>
<keyword evidence="8" id="KW-1185">Reference proteome</keyword>
<comment type="caution">
    <text evidence="7">The sequence shown here is derived from an EMBL/GenBank/DDBJ whole genome shotgun (WGS) entry which is preliminary data.</text>
</comment>
<evidence type="ECO:0000256" key="1">
    <source>
        <dbReference type="ARBA" id="ARBA00004123"/>
    </source>
</evidence>
<dbReference type="Pfam" id="PF24140">
    <property type="entry name" value="TPR_TNPO3_IPO13_3rd"/>
    <property type="match status" value="1"/>
</dbReference>
<accession>A0ABR0S995</accession>
<dbReference type="InterPro" id="IPR057942">
    <property type="entry name" value="TPR_TNPO3_IPO13_3rd"/>
</dbReference>
<evidence type="ECO:0000256" key="6">
    <source>
        <dbReference type="SAM" id="MobiDB-lite"/>
    </source>
</evidence>
<sequence length="1005" mass="111553">MMEDETLPSDLDQVESLILALYEPNPPEVISRTQAILSRLQSSSQAWSLAHHLLERPNEKIKFFGALTIIVKLNTESSSLSDADAVELLVSLIRWYLSALRQQSGQLVLRKISSALATFFLYFHRLWAKYIRHLVICLASHQSWHPDTIDDTIDYNATLSTLAPAQLQAALWVVSSVVEDVTRFDLNAVNKSVGLYHAVIKNASEAVSLMIRCMTQEPTSLVAKEDSIKCLQSWVWFAQRISPRDSTIANHLRPLFGTVIDSVVTEELYDVSVELLTEALFTYPPLLVEQHYTLLGGLFKTEWFQDRYEQLILGDFDFNSVRLGQLLLAFGETRIEALIENTDGQGQGLLSSLCGLLAADGYPVAEDKIFVPAVEFWSTFAETIADYMSSDDDATSTRARSAIPIMMQAVSNAWQKSVYPPSDTFCDWDSNDRVGFNDARKDVVDFLQSVYVLVGPQLVATFSTLTLSALSASSWLQLEAAAFCLGGLADCSKEDARCDDALAAVFSSPLFTVLRASQTDVPTRTRQTFLALIEQYREYFERNANLLPAALNLLFSEVSVHSMAISASKSIYRLCSSCRSHLHPEVDGFLDEYQSLVSRQQLDCISMEKILGALASIAQAIPEDNRRYAACAKILGFIENDVQKSLELLGLTDSGVSPHEIGMPCPDISPDELPGLHIGLRALRCMASAGRGFQAPSESSIDLESGSQPESNQNPELIQLQRRVIGMIVEIQEKFSRSTEVTELICSVLRSGFSETAPGPFVFSAEDIASFLIRHTNATPRVGVIVSTACSFISSLHPQLHPYSQEILYNVVLWVIGLLKQLPEPEAEPELAQNSIEFVSRLLNKSPETFIRLQPPDAAEFFFLFTLQVLDGKEPLPKAAAAEFWSVFVGLRAEELGLQESIKQAMSMLGPLLSQSLARNFGGNASRSELDRLSEPLKKLVRYPKAKEWLQSGLNHTSFPSSLVTPDQKTLFVKKVISLRGNRTTNQVVREFWLDARGSSFAYAS</sequence>
<gene>
    <name evidence="7" type="ORF">PT974_10228</name>
</gene>
<dbReference type="InterPro" id="IPR016024">
    <property type="entry name" value="ARM-type_fold"/>
</dbReference>
<dbReference type="InterPro" id="IPR051345">
    <property type="entry name" value="Importin_beta-like_NTR"/>
</dbReference>
<feature type="region of interest" description="Disordered" evidence="6">
    <location>
        <begin position="696"/>
        <end position="715"/>
    </location>
</feature>
<evidence type="ECO:0000256" key="2">
    <source>
        <dbReference type="ARBA" id="ARBA00007991"/>
    </source>
</evidence>
<keyword evidence="3" id="KW-0813">Transport</keyword>
<proteinExistence type="inferred from homology"/>
<evidence type="ECO:0000313" key="7">
    <source>
        <dbReference type="EMBL" id="KAK5988739.1"/>
    </source>
</evidence>
<reference evidence="7 8" key="1">
    <citation type="submission" date="2024-01" db="EMBL/GenBank/DDBJ databases">
        <title>Complete genome of Cladobotryum mycophilum ATHUM6906.</title>
        <authorList>
            <person name="Christinaki A.C."/>
            <person name="Myridakis A.I."/>
            <person name="Kouvelis V.N."/>
        </authorList>
    </citation>
    <scope>NUCLEOTIDE SEQUENCE [LARGE SCALE GENOMIC DNA]</scope>
    <source>
        <strain evidence="7 8">ATHUM6906</strain>
    </source>
</reference>
<organism evidence="7 8">
    <name type="scientific">Cladobotryum mycophilum</name>
    <dbReference type="NCBI Taxonomy" id="491253"/>
    <lineage>
        <taxon>Eukaryota</taxon>
        <taxon>Fungi</taxon>
        <taxon>Dikarya</taxon>
        <taxon>Ascomycota</taxon>
        <taxon>Pezizomycotina</taxon>
        <taxon>Sordariomycetes</taxon>
        <taxon>Hypocreomycetidae</taxon>
        <taxon>Hypocreales</taxon>
        <taxon>Hypocreaceae</taxon>
        <taxon>Cladobotryum</taxon>
    </lineage>
</organism>
<comment type="subcellular location">
    <subcellularLocation>
        <location evidence="1">Nucleus</location>
    </subcellularLocation>
</comment>
<evidence type="ECO:0000256" key="3">
    <source>
        <dbReference type="ARBA" id="ARBA00022448"/>
    </source>
</evidence>
<evidence type="ECO:0000313" key="8">
    <source>
        <dbReference type="Proteomes" id="UP001338125"/>
    </source>
</evidence>
<protein>
    <submittedName>
        <fullName evidence="7">Importin beta-like protein</fullName>
    </submittedName>
</protein>
<dbReference type="EMBL" id="JAVFKD010000015">
    <property type="protein sequence ID" value="KAK5988739.1"/>
    <property type="molecule type" value="Genomic_DNA"/>
</dbReference>
<name>A0ABR0S995_9HYPO</name>
<dbReference type="PANTHER" id="PTHR12363:SF33">
    <property type="entry name" value="IMPORTIN-13"/>
    <property type="match status" value="1"/>
</dbReference>
<dbReference type="InterPro" id="IPR011989">
    <property type="entry name" value="ARM-like"/>
</dbReference>
<comment type="similarity">
    <text evidence="2">Belongs to the importin beta family.</text>
</comment>
<dbReference type="PANTHER" id="PTHR12363">
    <property type="entry name" value="TRANSPORTIN 3 AND IMPORTIN 13"/>
    <property type="match status" value="1"/>
</dbReference>
<evidence type="ECO:0000256" key="4">
    <source>
        <dbReference type="ARBA" id="ARBA00022927"/>
    </source>
</evidence>
<dbReference type="SUPFAM" id="SSF48371">
    <property type="entry name" value="ARM repeat"/>
    <property type="match status" value="1"/>
</dbReference>